<evidence type="ECO:0000256" key="1">
    <source>
        <dbReference type="SAM" id="Coils"/>
    </source>
</evidence>
<proteinExistence type="predicted"/>
<evidence type="ECO:0000313" key="3">
    <source>
        <dbReference type="EMBL" id="KAH3684598.1"/>
    </source>
</evidence>
<reference evidence="3" key="2">
    <citation type="submission" date="2021-01" db="EMBL/GenBank/DDBJ databases">
        <authorList>
            <person name="Schikora-Tamarit M.A."/>
        </authorList>
    </citation>
    <scope>NUCLEOTIDE SEQUENCE</scope>
    <source>
        <strain evidence="3">CBS2887</strain>
    </source>
</reference>
<evidence type="ECO:0000313" key="4">
    <source>
        <dbReference type="Proteomes" id="UP000774326"/>
    </source>
</evidence>
<dbReference type="Proteomes" id="UP000774326">
    <property type="component" value="Unassembled WGS sequence"/>
</dbReference>
<accession>A0A9P8Q5J6</accession>
<organism evidence="3 4">
    <name type="scientific">Wickerhamomyces pijperi</name>
    <name type="common">Yeast</name>
    <name type="synonym">Pichia pijperi</name>
    <dbReference type="NCBI Taxonomy" id="599730"/>
    <lineage>
        <taxon>Eukaryota</taxon>
        <taxon>Fungi</taxon>
        <taxon>Dikarya</taxon>
        <taxon>Ascomycota</taxon>
        <taxon>Saccharomycotina</taxon>
        <taxon>Saccharomycetes</taxon>
        <taxon>Phaffomycetales</taxon>
        <taxon>Wickerhamomycetaceae</taxon>
        <taxon>Wickerhamomyces</taxon>
    </lineage>
</organism>
<feature type="compositionally biased region" description="Polar residues" evidence="2">
    <location>
        <begin position="1"/>
        <end position="13"/>
    </location>
</feature>
<evidence type="ECO:0000256" key="2">
    <source>
        <dbReference type="SAM" id="MobiDB-lite"/>
    </source>
</evidence>
<name>A0A9P8Q5J6_WICPI</name>
<reference evidence="3" key="1">
    <citation type="journal article" date="2021" name="Open Biol.">
        <title>Shared evolutionary footprints suggest mitochondrial oxidative damage underlies multiple complex I losses in fungi.</title>
        <authorList>
            <person name="Schikora-Tamarit M.A."/>
            <person name="Marcet-Houben M."/>
            <person name="Nosek J."/>
            <person name="Gabaldon T."/>
        </authorList>
    </citation>
    <scope>NUCLEOTIDE SEQUENCE</scope>
    <source>
        <strain evidence="3">CBS2887</strain>
    </source>
</reference>
<keyword evidence="4" id="KW-1185">Reference proteome</keyword>
<feature type="coiled-coil region" evidence="1">
    <location>
        <begin position="108"/>
        <end position="173"/>
    </location>
</feature>
<keyword evidence="1" id="KW-0175">Coiled coil</keyword>
<evidence type="ECO:0008006" key="5">
    <source>
        <dbReference type="Google" id="ProtNLM"/>
    </source>
</evidence>
<dbReference type="AlphaFoldDB" id="A0A9P8Q5J6"/>
<feature type="region of interest" description="Disordered" evidence="2">
    <location>
        <begin position="1"/>
        <end position="22"/>
    </location>
</feature>
<gene>
    <name evidence="3" type="ORF">WICPIJ_004429</name>
</gene>
<sequence length="281" mass="32086">MEVKESNLSLQRELSSRRMNGDQLTKEIESKAQALDSLQQNISRKIDIIDTLNGDITAIKDQSQQIIEKYGDSLDVQDPLLQSILHKLNGTDLQTTNLHDVSTVQRQTAELTRRRLEIQRRIEELTRAKQSKLNEIKASQIQNVQLKATNELMNEEIEEIRKSNDNTENLKEKESYERNNENLKIIKGSLDPLLSIDNWQVINAGSQIVFSYKSHPDVKLVITLDQIISSNNTKINSIHCDAINEDTLRSIVHSANETSADERVNKCMQLLYIALIGLKKK</sequence>
<protein>
    <recommendedName>
        <fullName evidence="5">Kinetochore protein SPC25</fullName>
    </recommendedName>
</protein>
<comment type="caution">
    <text evidence="3">The sequence shown here is derived from an EMBL/GenBank/DDBJ whole genome shotgun (WGS) entry which is preliminary data.</text>
</comment>
<dbReference type="EMBL" id="JAEUBG010002405">
    <property type="protein sequence ID" value="KAH3684598.1"/>
    <property type="molecule type" value="Genomic_DNA"/>
</dbReference>